<dbReference type="SUPFAM" id="SSF56784">
    <property type="entry name" value="HAD-like"/>
    <property type="match status" value="1"/>
</dbReference>
<reference evidence="3" key="1">
    <citation type="submission" date="2023-07" db="EMBL/GenBank/DDBJ databases">
        <title>Dyadobacter sp. nov 'subterranea' isolated from contaminted grondwater.</title>
        <authorList>
            <person name="Szabo I."/>
            <person name="Al-Omari J."/>
            <person name="Szerdahelyi S.G."/>
            <person name="Rado J."/>
        </authorList>
    </citation>
    <scope>NUCLEOTIDE SEQUENCE [LARGE SCALE GENOMIC DNA]</scope>
    <source>
        <strain evidence="3">UP-52</strain>
    </source>
</reference>
<dbReference type="PROSITE" id="PS51257">
    <property type="entry name" value="PROKAR_LIPOPROTEIN"/>
    <property type="match status" value="1"/>
</dbReference>
<comment type="caution">
    <text evidence="2">The sequence shown here is derived from an EMBL/GenBank/DDBJ whole genome shotgun (WGS) entry which is preliminary data.</text>
</comment>
<name>A0ABR9WQ10_9BACT</name>
<proteinExistence type="predicted"/>
<organism evidence="2 3">
    <name type="scientific">Dyadobacter subterraneus</name>
    <dbReference type="NCBI Taxonomy" id="2773304"/>
    <lineage>
        <taxon>Bacteria</taxon>
        <taxon>Pseudomonadati</taxon>
        <taxon>Bacteroidota</taxon>
        <taxon>Cytophagia</taxon>
        <taxon>Cytophagales</taxon>
        <taxon>Spirosomataceae</taxon>
        <taxon>Dyadobacter</taxon>
    </lineage>
</organism>
<keyword evidence="1" id="KW-0732">Signal</keyword>
<dbReference type="Gene3D" id="3.40.50.1000">
    <property type="entry name" value="HAD superfamily/HAD-like"/>
    <property type="match status" value="1"/>
</dbReference>
<accession>A0ABR9WQ10</accession>
<dbReference type="InterPro" id="IPR006423">
    <property type="entry name" value="Lipo_e_P4"/>
</dbReference>
<dbReference type="SFLD" id="SFLDS00003">
    <property type="entry name" value="Haloacid_Dehalogenase"/>
    <property type="match status" value="1"/>
</dbReference>
<sequence length="266" mass="29920">MKKYIILITALALGCTTTRQQSVTTVSPTNLTAEGKLFTALFQQRAAEYKALCFQAFNIAHIRVDEALLQPQSKPLAIITDIDETVLDNSPYDVKQSLQGKDYEQKSWEEWTALSKADTIPGALPFLKYASSKGVKIFYLTNRAEAERKGTLANLVKFGFPDAVNENLILKQTVSSKELRRQKIAETHNIIMFMGDNLADFSALFDKKPEEERVKNTYASAADFGKRFIVLPNPVYGEWEAAVYQYNLKLKAAQKDSVIKSVLKSY</sequence>
<evidence type="ECO:0000313" key="2">
    <source>
        <dbReference type="EMBL" id="MBE9466461.1"/>
    </source>
</evidence>
<dbReference type="PIRSF" id="PIRSF019271">
    <property type="entry name" value="Acid_Ptase_C"/>
    <property type="match status" value="1"/>
</dbReference>
<keyword evidence="2" id="KW-0449">Lipoprotein</keyword>
<evidence type="ECO:0000313" key="3">
    <source>
        <dbReference type="Proteomes" id="UP000634134"/>
    </source>
</evidence>
<dbReference type="Proteomes" id="UP000634134">
    <property type="component" value="Unassembled WGS sequence"/>
</dbReference>
<evidence type="ECO:0000256" key="1">
    <source>
        <dbReference type="ARBA" id="ARBA00022729"/>
    </source>
</evidence>
<gene>
    <name evidence="2" type="ORF">IEE83_31735</name>
</gene>
<dbReference type="InterPro" id="IPR036412">
    <property type="entry name" value="HAD-like_sf"/>
</dbReference>
<dbReference type="InterPro" id="IPR005519">
    <property type="entry name" value="Acid_phosphat_B-like"/>
</dbReference>
<dbReference type="EMBL" id="JACYGY010000002">
    <property type="protein sequence ID" value="MBE9466461.1"/>
    <property type="molecule type" value="Genomic_DNA"/>
</dbReference>
<keyword evidence="3" id="KW-1185">Reference proteome</keyword>
<dbReference type="PANTHER" id="PTHR31284:SF10">
    <property type="entry name" value="ACID PHOSPHATASE-LIKE PROTEIN"/>
    <property type="match status" value="1"/>
</dbReference>
<dbReference type="PANTHER" id="PTHR31284">
    <property type="entry name" value="ACID PHOSPHATASE-LIKE PROTEIN"/>
    <property type="match status" value="1"/>
</dbReference>
<dbReference type="SFLD" id="SFLDG01125">
    <property type="entry name" value="C1.1:_Acid_Phosphatase_Like"/>
    <property type="match status" value="1"/>
</dbReference>
<protein>
    <submittedName>
        <fullName evidence="2">5'-nucleotidase, lipoprotein e(P4) family</fullName>
    </submittedName>
</protein>
<dbReference type="CDD" id="cd07534">
    <property type="entry name" value="HAD_CAP"/>
    <property type="match status" value="1"/>
</dbReference>
<dbReference type="Pfam" id="PF03767">
    <property type="entry name" value="Acid_phosphat_B"/>
    <property type="match status" value="1"/>
</dbReference>
<dbReference type="InterPro" id="IPR023214">
    <property type="entry name" value="HAD_sf"/>
</dbReference>
<dbReference type="RefSeq" id="WP_194124685.1">
    <property type="nucleotide sequence ID" value="NZ_JACYGY010000002.1"/>
</dbReference>
<dbReference type="NCBIfam" id="TIGR01533">
    <property type="entry name" value="lipo_e_P4"/>
    <property type="match status" value="1"/>
</dbReference>